<dbReference type="InterPro" id="IPR055080">
    <property type="entry name" value="Gal80p-like_C"/>
</dbReference>
<comment type="caution">
    <text evidence="4">The sequence shown here is derived from an EMBL/GenBank/DDBJ whole genome shotgun (WGS) entry which is preliminary data.</text>
</comment>
<evidence type="ECO:0000313" key="4">
    <source>
        <dbReference type="EMBL" id="KAF4618754.1"/>
    </source>
</evidence>
<dbReference type="GO" id="GO:0000166">
    <property type="term" value="F:nucleotide binding"/>
    <property type="evidence" value="ECO:0007669"/>
    <property type="project" value="InterPro"/>
</dbReference>
<dbReference type="EMBL" id="JAACJL010000017">
    <property type="protein sequence ID" value="KAF4618754.1"/>
    <property type="molecule type" value="Genomic_DNA"/>
</dbReference>
<dbReference type="InterPro" id="IPR050463">
    <property type="entry name" value="Gfo/Idh/MocA_oxidrdct_glycsds"/>
</dbReference>
<evidence type="ECO:0000256" key="1">
    <source>
        <dbReference type="ARBA" id="ARBA00023002"/>
    </source>
</evidence>
<keyword evidence="1" id="KW-0560">Oxidoreductase</keyword>
<dbReference type="SUPFAM" id="SSF55347">
    <property type="entry name" value="Glyceraldehyde-3-phosphate dehydrogenase-like, C-terminal domain"/>
    <property type="match status" value="1"/>
</dbReference>
<dbReference type="GO" id="GO:0016491">
    <property type="term" value="F:oxidoreductase activity"/>
    <property type="evidence" value="ECO:0007669"/>
    <property type="project" value="UniProtKB-KW"/>
</dbReference>
<dbReference type="InterPro" id="IPR036291">
    <property type="entry name" value="NAD(P)-bd_dom_sf"/>
</dbReference>
<dbReference type="SUPFAM" id="SSF51735">
    <property type="entry name" value="NAD(P)-binding Rossmann-fold domains"/>
    <property type="match status" value="1"/>
</dbReference>
<dbReference type="PANTHER" id="PTHR43818">
    <property type="entry name" value="BCDNA.GH03377"/>
    <property type="match status" value="1"/>
</dbReference>
<dbReference type="Gene3D" id="3.40.50.720">
    <property type="entry name" value="NAD(P)-binding Rossmann-like Domain"/>
    <property type="match status" value="1"/>
</dbReference>
<evidence type="ECO:0000259" key="2">
    <source>
        <dbReference type="Pfam" id="PF01408"/>
    </source>
</evidence>
<name>A0A8H4QWE8_9AGAR</name>
<accession>A0A8H4QWE8</accession>
<feature type="domain" description="Gal80p-like C-terminal" evidence="3">
    <location>
        <begin position="170"/>
        <end position="325"/>
    </location>
</feature>
<dbReference type="Pfam" id="PF22685">
    <property type="entry name" value="Gal80p_C-like"/>
    <property type="match status" value="1"/>
</dbReference>
<dbReference type="AlphaFoldDB" id="A0A8H4QWE8"/>
<organism evidence="4 5">
    <name type="scientific">Agrocybe pediades</name>
    <dbReference type="NCBI Taxonomy" id="84607"/>
    <lineage>
        <taxon>Eukaryota</taxon>
        <taxon>Fungi</taxon>
        <taxon>Dikarya</taxon>
        <taxon>Basidiomycota</taxon>
        <taxon>Agaricomycotina</taxon>
        <taxon>Agaricomycetes</taxon>
        <taxon>Agaricomycetidae</taxon>
        <taxon>Agaricales</taxon>
        <taxon>Agaricineae</taxon>
        <taxon>Strophariaceae</taxon>
        <taxon>Agrocybe</taxon>
    </lineage>
</organism>
<dbReference type="PANTHER" id="PTHR43818:SF11">
    <property type="entry name" value="BCDNA.GH03377"/>
    <property type="match status" value="1"/>
</dbReference>
<keyword evidence="5" id="KW-1185">Reference proteome</keyword>
<evidence type="ECO:0000259" key="3">
    <source>
        <dbReference type="Pfam" id="PF22685"/>
    </source>
</evidence>
<dbReference type="Gene3D" id="3.30.360.10">
    <property type="entry name" value="Dihydrodipicolinate Reductase, domain 2"/>
    <property type="match status" value="1"/>
</dbReference>
<sequence length="401" mass="43432">MLGSSSKNFLHYRFKSPTCNLRIIMSNPPRKVGFIGLSNKGWASTALAPSLLHPRLQGAYDLVAVSTTSEASAQASAEKYSKDFGHPIKAYHGDSAKIASDPEVDLVAVAVKAPYHKQVILPVIEAKKDFFLEWPAGISTEETRAIAEAARKQGVRSIIGLQGRHSVALTKAKELIALGAIGTVKSTNVLAHFAREAHFFPPIVSEALNTQYNYLLEKKNGATSLRIAIGHQLDQLTHVLGDFVSVSATDALFYPVGTVVDADGKPTGKTVQTDVPEHYSITGFLESGILVNAFWRGGYASGEGTGRRQYVWEIDGEEGTVRFESNATMGALPAMFEPDLYLNGKKVEFATPGNVVENISVAWKEFADGKGNYATIEDAVKHGELLDAIDRSAQEGRRIDL</sequence>
<feature type="domain" description="Gfo/Idh/MocA-like oxidoreductase N-terminal" evidence="2">
    <location>
        <begin position="31"/>
        <end position="159"/>
    </location>
</feature>
<dbReference type="InterPro" id="IPR000683">
    <property type="entry name" value="Gfo/Idh/MocA-like_OxRdtase_N"/>
</dbReference>
<proteinExistence type="predicted"/>
<evidence type="ECO:0000313" key="5">
    <source>
        <dbReference type="Proteomes" id="UP000521872"/>
    </source>
</evidence>
<protein>
    <submittedName>
        <fullName evidence="4">Uncharacterized protein</fullName>
    </submittedName>
</protein>
<reference evidence="4 5" key="1">
    <citation type="submission" date="2019-12" db="EMBL/GenBank/DDBJ databases">
        <authorList>
            <person name="Floudas D."/>
            <person name="Bentzer J."/>
            <person name="Ahren D."/>
            <person name="Johansson T."/>
            <person name="Persson P."/>
            <person name="Tunlid A."/>
        </authorList>
    </citation>
    <scope>NUCLEOTIDE SEQUENCE [LARGE SCALE GENOMIC DNA]</scope>
    <source>
        <strain evidence="4 5">CBS 102.39</strain>
    </source>
</reference>
<dbReference type="Pfam" id="PF01408">
    <property type="entry name" value="GFO_IDH_MocA"/>
    <property type="match status" value="1"/>
</dbReference>
<gene>
    <name evidence="4" type="ORF">D9613_010035</name>
</gene>
<dbReference type="Proteomes" id="UP000521872">
    <property type="component" value="Unassembled WGS sequence"/>
</dbReference>